<comment type="function">
    <text evidence="1">Transcriptional repressor of xylose-utilizing enzymes.</text>
</comment>
<comment type="caution">
    <text evidence="4">The sequence shown here is derived from an EMBL/GenBank/DDBJ whole genome shotgun (WGS) entry which is preliminary data.</text>
</comment>
<dbReference type="PANTHER" id="PTHR18964:SF149">
    <property type="entry name" value="BIFUNCTIONAL UDP-N-ACETYLGLUCOSAMINE 2-EPIMERASE_N-ACETYLMANNOSAMINE KINASE"/>
    <property type="match status" value="1"/>
</dbReference>
<keyword evidence="5" id="KW-1185">Reference proteome</keyword>
<name>A0ABU0A0R4_9BACI</name>
<evidence type="ECO:0000256" key="2">
    <source>
        <dbReference type="ARBA" id="ARBA00006479"/>
    </source>
</evidence>
<proteinExistence type="inferred from homology"/>
<protein>
    <submittedName>
        <fullName evidence="4">NBD/HSP70 family sugar kinase</fullName>
    </submittedName>
</protein>
<dbReference type="SUPFAM" id="SSF53067">
    <property type="entry name" value="Actin-like ATPase domain"/>
    <property type="match status" value="1"/>
</dbReference>
<dbReference type="InterPro" id="IPR000600">
    <property type="entry name" value="ROK"/>
</dbReference>
<keyword evidence="4" id="KW-0808">Transferase</keyword>
<dbReference type="PANTHER" id="PTHR18964">
    <property type="entry name" value="ROK (REPRESSOR, ORF, KINASE) FAMILY"/>
    <property type="match status" value="1"/>
</dbReference>
<dbReference type="Pfam" id="PF00480">
    <property type="entry name" value="ROK"/>
    <property type="match status" value="1"/>
</dbReference>
<evidence type="ECO:0000256" key="1">
    <source>
        <dbReference type="ARBA" id="ARBA00002486"/>
    </source>
</evidence>
<evidence type="ECO:0000313" key="4">
    <source>
        <dbReference type="EMBL" id="MDQ0257072.1"/>
    </source>
</evidence>
<comment type="similarity">
    <text evidence="2">Belongs to the ROK (NagC/XylR) family.</text>
</comment>
<dbReference type="GO" id="GO:0016301">
    <property type="term" value="F:kinase activity"/>
    <property type="evidence" value="ECO:0007669"/>
    <property type="project" value="UniProtKB-KW"/>
</dbReference>
<dbReference type="Proteomes" id="UP001230005">
    <property type="component" value="Unassembled WGS sequence"/>
</dbReference>
<dbReference type="RefSeq" id="WP_307330206.1">
    <property type="nucleotide sequence ID" value="NZ_JAUSUG010000022.1"/>
</dbReference>
<dbReference type="InterPro" id="IPR036388">
    <property type="entry name" value="WH-like_DNA-bd_sf"/>
</dbReference>
<evidence type="ECO:0000256" key="3">
    <source>
        <dbReference type="ARBA" id="ARBA00022629"/>
    </source>
</evidence>
<accession>A0ABU0A0R4</accession>
<dbReference type="Gene3D" id="3.30.420.40">
    <property type="match status" value="2"/>
</dbReference>
<keyword evidence="4" id="KW-0418">Kinase</keyword>
<keyword evidence="3" id="KW-0859">Xylose metabolism</keyword>
<dbReference type="SUPFAM" id="SSF46785">
    <property type="entry name" value="Winged helix' DNA-binding domain"/>
    <property type="match status" value="1"/>
</dbReference>
<reference evidence="4 5" key="1">
    <citation type="submission" date="2023-07" db="EMBL/GenBank/DDBJ databases">
        <title>Genomic Encyclopedia of Type Strains, Phase IV (KMG-IV): sequencing the most valuable type-strain genomes for metagenomic binning, comparative biology and taxonomic classification.</title>
        <authorList>
            <person name="Goeker M."/>
        </authorList>
    </citation>
    <scope>NUCLEOTIDE SEQUENCE [LARGE SCALE GENOMIC DNA]</scope>
    <source>
        <strain evidence="4 5">DSM 9768</strain>
    </source>
</reference>
<gene>
    <name evidence="4" type="ORF">J2S74_004517</name>
</gene>
<dbReference type="Gene3D" id="1.10.10.10">
    <property type="entry name" value="Winged helix-like DNA-binding domain superfamily/Winged helix DNA-binding domain"/>
    <property type="match status" value="1"/>
</dbReference>
<evidence type="ECO:0000313" key="5">
    <source>
        <dbReference type="Proteomes" id="UP001230005"/>
    </source>
</evidence>
<keyword evidence="3" id="KW-0119">Carbohydrate metabolism</keyword>
<dbReference type="InterPro" id="IPR036390">
    <property type="entry name" value="WH_DNA-bd_sf"/>
</dbReference>
<dbReference type="InterPro" id="IPR043129">
    <property type="entry name" value="ATPase_NBD"/>
</dbReference>
<organism evidence="4 5">
    <name type="scientific">Evansella vedderi</name>
    <dbReference type="NCBI Taxonomy" id="38282"/>
    <lineage>
        <taxon>Bacteria</taxon>
        <taxon>Bacillati</taxon>
        <taxon>Bacillota</taxon>
        <taxon>Bacilli</taxon>
        <taxon>Bacillales</taxon>
        <taxon>Bacillaceae</taxon>
        <taxon>Evansella</taxon>
    </lineage>
</organism>
<dbReference type="EMBL" id="JAUSUG010000022">
    <property type="protein sequence ID" value="MDQ0257072.1"/>
    <property type="molecule type" value="Genomic_DNA"/>
</dbReference>
<sequence length="390" mass="43353">MLKAFLEDDSAKNQLKKSVYQLIHKKGKASKVDFLNEINIPQTTLTRMVGELEARGLIRTSGYGESSGGRPPALYEVVPNTGFVIGIEISRTHVNIALLNIKFESIGQKRFTLTYSHTPVVTIDKVIHNINVLLEEHLIPIDLLLGIGVGAVGPLDREKGIILNPEGFLAEGWKDVYIVTMFQSAFAVPVFLNNGANTAALAEYEYHEFENEDMLYCISGYGIRCGFINKGVSLNFREGDTSSYGHIIIEPNGRTCICGKKGCLNAYVSFDAIFKSIEETSNQTPFKLKTVDELLGLLINNDDILKKLLESAYYYGIAIANMINILHPSTVVLHGKLIYESEDYYKEVIRVSKEHMYSTRRNNVVIRKGSLGEDSAAIGAAIQVFRGLFK</sequence>